<protein>
    <submittedName>
        <fullName evidence="1">Uncharacterized protein</fullName>
    </submittedName>
</protein>
<dbReference type="AlphaFoldDB" id="A0A9W4UJF9"/>
<reference evidence="1" key="1">
    <citation type="submission" date="2023-01" db="EMBL/GenBank/DDBJ databases">
        <authorList>
            <person name="Van Ghelder C."/>
            <person name="Rancurel C."/>
        </authorList>
    </citation>
    <scope>NUCLEOTIDE SEQUENCE</scope>
    <source>
        <strain evidence="1">CNCM I-4278</strain>
    </source>
</reference>
<gene>
    <name evidence="1" type="ORF">PDIGIT_LOCUS8892</name>
</gene>
<comment type="caution">
    <text evidence="1">The sequence shown here is derived from an EMBL/GenBank/DDBJ whole genome shotgun (WGS) entry which is preliminary data.</text>
</comment>
<organism evidence="1 2">
    <name type="scientific">Periconia digitata</name>
    <dbReference type="NCBI Taxonomy" id="1303443"/>
    <lineage>
        <taxon>Eukaryota</taxon>
        <taxon>Fungi</taxon>
        <taxon>Dikarya</taxon>
        <taxon>Ascomycota</taxon>
        <taxon>Pezizomycotina</taxon>
        <taxon>Dothideomycetes</taxon>
        <taxon>Pleosporomycetidae</taxon>
        <taxon>Pleosporales</taxon>
        <taxon>Massarineae</taxon>
        <taxon>Periconiaceae</taxon>
        <taxon>Periconia</taxon>
    </lineage>
</organism>
<keyword evidence="2" id="KW-1185">Reference proteome</keyword>
<evidence type="ECO:0000313" key="1">
    <source>
        <dbReference type="EMBL" id="CAI6335807.1"/>
    </source>
</evidence>
<evidence type="ECO:0000313" key="2">
    <source>
        <dbReference type="Proteomes" id="UP001152607"/>
    </source>
</evidence>
<dbReference type="Proteomes" id="UP001152607">
    <property type="component" value="Unassembled WGS sequence"/>
</dbReference>
<name>A0A9W4UJF9_9PLEO</name>
<sequence>MASSHFIHLPQRIHPLRKMHCTIHNQDHITSRATASTVARPCPQLSNLATCVSLVLSTAALSIHLQAYTNPDPITVLPVLMPPPDLAGHASLSPATSRLLRSLVTCSFHAQNIHYMSGKRNTEQASTHMSYHQGIFVSTRRAFLG</sequence>
<accession>A0A9W4UJF9</accession>
<dbReference type="EMBL" id="CAOQHR010000006">
    <property type="protein sequence ID" value="CAI6335807.1"/>
    <property type="molecule type" value="Genomic_DNA"/>
</dbReference>
<proteinExistence type="predicted"/>